<dbReference type="InterPro" id="IPR050708">
    <property type="entry name" value="T6SS_VgrG/RHS"/>
</dbReference>
<evidence type="ECO:0000313" key="2">
    <source>
        <dbReference type="Proteomes" id="UP001595818"/>
    </source>
</evidence>
<reference evidence="2" key="1">
    <citation type="journal article" date="2019" name="Int. J. Syst. Evol. Microbiol.">
        <title>The Global Catalogue of Microorganisms (GCM) 10K type strain sequencing project: providing services to taxonomists for standard genome sequencing and annotation.</title>
        <authorList>
            <consortium name="The Broad Institute Genomics Platform"/>
            <consortium name="The Broad Institute Genome Sequencing Center for Infectious Disease"/>
            <person name="Wu L."/>
            <person name="Ma J."/>
        </authorList>
    </citation>
    <scope>NUCLEOTIDE SEQUENCE [LARGE SCALE GENOMIC DNA]</scope>
    <source>
        <strain evidence="2">CGMCC 4.7466</strain>
    </source>
</reference>
<dbReference type="PANTHER" id="PTHR32305:SF15">
    <property type="entry name" value="PROTEIN RHSA-RELATED"/>
    <property type="match status" value="1"/>
</dbReference>
<evidence type="ECO:0000313" key="1">
    <source>
        <dbReference type="EMBL" id="MFC4874285.1"/>
    </source>
</evidence>
<gene>
    <name evidence="1" type="ORF">ACFPFU_21455</name>
</gene>
<dbReference type="InterPro" id="IPR022385">
    <property type="entry name" value="Rhs_assc_core"/>
</dbReference>
<proteinExistence type="predicted"/>
<accession>A0ABV9T694</accession>
<comment type="caution">
    <text evidence="1">The sequence shown here is derived from an EMBL/GenBank/DDBJ whole genome shotgun (WGS) entry which is preliminary data.</text>
</comment>
<organism evidence="1 2">
    <name type="scientific">Negadavirga shengliensis</name>
    <dbReference type="NCBI Taxonomy" id="1389218"/>
    <lineage>
        <taxon>Bacteria</taxon>
        <taxon>Pseudomonadati</taxon>
        <taxon>Bacteroidota</taxon>
        <taxon>Cytophagia</taxon>
        <taxon>Cytophagales</taxon>
        <taxon>Cyclobacteriaceae</taxon>
        <taxon>Negadavirga</taxon>
    </lineage>
</organism>
<sequence>MIRSSTLDLLATMEEARAEEEEALFENLPQSRQGAAEHNVTPEGYSTAWLNAARGRILGPARAQEVQRGDSITLSVFGKYVDKRKVRLLPASLVKAKASPETLRQLTELGQQYRAAGPNQLLLYHAVHLVLADLQRKPVPEAYMGYALYDADSNMYDSGKVPLSKKARNEHEELRKKIYIAEDGHMEAYLVNETEENVGRVRRGGYDDFSIMSDGFLVVQETHYDPWGLELTGLGYQYGGGVKANRYLYNAKEFEGHLGLNLHDYGARMYDAAIGRWFVVDPLAELAPGLTPFRYGFNNPVRFTDPSGMFEYSDGYSTQDSRNITGAVSTVSYRQDDERGSLQTDPLHGRPVWMGQNYNVNASGKRVGSVFRYVEYEDGFRKDLGFGWESGGMIWQNGGGISIGNYLSDDLFTVTNPQMVGGTVPFLPGGIGGWSNLKNLSGLAKDLRRIFDAAKGARALPSLDATGKVHGTLPKVRDFGRYSIEELQILLKELRQSVQTRIKVTSKMGRDQAHGQRQGAEQDLIKSLEKYLGQ</sequence>
<dbReference type="NCBIfam" id="TIGR03696">
    <property type="entry name" value="Rhs_assc_core"/>
    <property type="match status" value="1"/>
</dbReference>
<dbReference type="Proteomes" id="UP001595818">
    <property type="component" value="Unassembled WGS sequence"/>
</dbReference>
<keyword evidence="2" id="KW-1185">Reference proteome</keyword>
<dbReference type="RefSeq" id="WP_377067978.1">
    <property type="nucleotide sequence ID" value="NZ_JBHSJJ010000016.1"/>
</dbReference>
<dbReference type="EMBL" id="JBHSJJ010000016">
    <property type="protein sequence ID" value="MFC4874285.1"/>
    <property type="molecule type" value="Genomic_DNA"/>
</dbReference>
<dbReference type="PANTHER" id="PTHR32305">
    <property type="match status" value="1"/>
</dbReference>
<name>A0ABV9T694_9BACT</name>
<protein>
    <submittedName>
        <fullName evidence="1">RHS repeat domain-containing protein</fullName>
    </submittedName>
</protein>
<dbReference type="Gene3D" id="2.180.10.10">
    <property type="entry name" value="RHS repeat-associated core"/>
    <property type="match status" value="1"/>
</dbReference>